<dbReference type="EMBL" id="AAXW01000012">
    <property type="protein sequence ID" value="EAZ91687.1"/>
    <property type="molecule type" value="Genomic_DNA"/>
</dbReference>
<dbReference type="Pfam" id="PF17820">
    <property type="entry name" value="PDZ_6"/>
    <property type="match status" value="1"/>
</dbReference>
<proteinExistence type="predicted"/>
<dbReference type="SUPFAM" id="SSF50156">
    <property type="entry name" value="PDZ domain-like"/>
    <property type="match status" value="1"/>
</dbReference>
<name>A3IPC2_9CHRO</name>
<accession>A3IPC2</accession>
<evidence type="ECO:0000259" key="1">
    <source>
        <dbReference type="PROSITE" id="PS50106"/>
    </source>
</evidence>
<dbReference type="InterPro" id="IPR036034">
    <property type="entry name" value="PDZ_sf"/>
</dbReference>
<gene>
    <name evidence="2" type="ORF">CY0110_26188</name>
</gene>
<organism evidence="2 3">
    <name type="scientific">Crocosphaera chwakensis CCY0110</name>
    <dbReference type="NCBI Taxonomy" id="391612"/>
    <lineage>
        <taxon>Bacteria</taxon>
        <taxon>Bacillati</taxon>
        <taxon>Cyanobacteriota</taxon>
        <taxon>Cyanophyceae</taxon>
        <taxon>Oscillatoriophycideae</taxon>
        <taxon>Chroococcales</taxon>
        <taxon>Aphanothecaceae</taxon>
        <taxon>Crocosphaera</taxon>
        <taxon>Crocosphaera chwakensis</taxon>
    </lineage>
</organism>
<dbReference type="Proteomes" id="UP000003781">
    <property type="component" value="Unassembled WGS sequence"/>
</dbReference>
<dbReference type="Gene3D" id="2.30.42.10">
    <property type="match status" value="1"/>
</dbReference>
<dbReference type="eggNOG" id="COG1625">
    <property type="taxonomic scope" value="Bacteria"/>
</dbReference>
<sequence length="78" mass="8620">MMTLSSVRPAKITTVLPGSIAEEVGFEVGDAIVSINGTKPRDLIDYNYLCADEFLELEVLDNQGNIHHVEIEKTTMII</sequence>
<dbReference type="InterPro" id="IPR001478">
    <property type="entry name" value="PDZ"/>
</dbReference>
<keyword evidence="3" id="KW-1185">Reference proteome</keyword>
<dbReference type="PROSITE" id="PS50106">
    <property type="entry name" value="PDZ"/>
    <property type="match status" value="1"/>
</dbReference>
<comment type="caution">
    <text evidence="2">The sequence shown here is derived from an EMBL/GenBank/DDBJ whole genome shotgun (WGS) entry which is preliminary data.</text>
</comment>
<evidence type="ECO:0000313" key="2">
    <source>
        <dbReference type="EMBL" id="EAZ91687.1"/>
    </source>
</evidence>
<feature type="domain" description="PDZ" evidence="1">
    <location>
        <begin position="12"/>
        <end position="56"/>
    </location>
</feature>
<dbReference type="AlphaFoldDB" id="A3IPC2"/>
<evidence type="ECO:0000313" key="3">
    <source>
        <dbReference type="Proteomes" id="UP000003781"/>
    </source>
</evidence>
<dbReference type="InterPro" id="IPR041489">
    <property type="entry name" value="PDZ_6"/>
</dbReference>
<protein>
    <recommendedName>
        <fullName evidence="1">PDZ domain-containing protein</fullName>
    </recommendedName>
</protein>
<reference evidence="2 3" key="1">
    <citation type="submission" date="2007-03" db="EMBL/GenBank/DDBJ databases">
        <authorList>
            <person name="Stal L."/>
            <person name="Ferriera S."/>
            <person name="Johnson J."/>
            <person name="Kravitz S."/>
            <person name="Beeson K."/>
            <person name="Sutton G."/>
            <person name="Rogers Y.-H."/>
            <person name="Friedman R."/>
            <person name="Frazier M."/>
            <person name="Venter J.C."/>
        </authorList>
    </citation>
    <scope>NUCLEOTIDE SEQUENCE [LARGE SCALE GENOMIC DNA]</scope>
    <source>
        <strain evidence="2 3">CCY0110</strain>
    </source>
</reference>